<organism evidence="1 2">
    <name type="scientific">Yarrowia lipolytica</name>
    <name type="common">Candida lipolytica</name>
    <dbReference type="NCBI Taxonomy" id="4952"/>
    <lineage>
        <taxon>Eukaryota</taxon>
        <taxon>Fungi</taxon>
        <taxon>Dikarya</taxon>
        <taxon>Ascomycota</taxon>
        <taxon>Saccharomycotina</taxon>
        <taxon>Dipodascomycetes</taxon>
        <taxon>Dipodascales</taxon>
        <taxon>Dipodascales incertae sedis</taxon>
        <taxon>Yarrowia</taxon>
    </lineage>
</organism>
<dbReference type="Proteomes" id="UP000182444">
    <property type="component" value="Chromosome 1B"/>
</dbReference>
<accession>A0A1D8N6H7</accession>
<evidence type="ECO:0000313" key="1">
    <source>
        <dbReference type="EMBL" id="AOW01224.1"/>
    </source>
</evidence>
<dbReference type="VEuPathDB" id="FungiDB:YALI0_B04554g"/>
<gene>
    <name evidence="1" type="ORF">YALI1_B06264g</name>
</gene>
<name>A0A1D8N6H7_YARLL</name>
<evidence type="ECO:0000313" key="2">
    <source>
        <dbReference type="Proteomes" id="UP000182444"/>
    </source>
</evidence>
<protein>
    <submittedName>
        <fullName evidence="1">Uncharacterized protein</fullName>
    </submittedName>
</protein>
<dbReference type="EMBL" id="CP017554">
    <property type="protein sequence ID" value="AOW01224.1"/>
    <property type="molecule type" value="Genomic_DNA"/>
</dbReference>
<dbReference type="RefSeq" id="XP_068138081.1">
    <property type="nucleotide sequence ID" value="XM_068281980.1"/>
</dbReference>
<dbReference type="AlphaFoldDB" id="A0A1D8N6H7"/>
<sequence>MSFNRLYLVWSLSAKGATPPVWQSACLEDLADMYLDGIMRYHEVARSGRVGQRQAIPGEAMADVAGTPGHGARALHGQPPQTVRKSEHLADPKMKQHFVTDRTGISANCTCHRARDELSKSLVHRIPTIQGRVWRHSRRINDGSTRELTKGHHQMDACMDRLRAMRTG</sequence>
<dbReference type="GeneID" id="94582640"/>
<reference evidence="1 2" key="1">
    <citation type="journal article" date="2016" name="PLoS ONE">
        <title>Sequence Assembly of Yarrowia lipolytica Strain W29/CLIB89 Shows Transposable Element Diversity.</title>
        <authorList>
            <person name="Magnan C."/>
            <person name="Yu J."/>
            <person name="Chang I."/>
            <person name="Jahn E."/>
            <person name="Kanomata Y."/>
            <person name="Wu J."/>
            <person name="Zeller M."/>
            <person name="Oakes M."/>
            <person name="Baldi P."/>
            <person name="Sandmeyer S."/>
        </authorList>
    </citation>
    <scope>NUCLEOTIDE SEQUENCE [LARGE SCALE GENOMIC DNA]</scope>
    <source>
        <strain evidence="2">CLIB89(W29)</strain>
    </source>
</reference>
<dbReference type="VEuPathDB" id="FungiDB:YALI1_B06264g"/>
<proteinExistence type="predicted"/>